<evidence type="ECO:0000313" key="5">
    <source>
        <dbReference type="Proteomes" id="UP000481858"/>
    </source>
</evidence>
<dbReference type="Gene3D" id="1.25.40.20">
    <property type="entry name" value="Ankyrin repeat-containing domain"/>
    <property type="match status" value="3"/>
</dbReference>
<dbReference type="Pfam" id="PF00023">
    <property type="entry name" value="Ank"/>
    <property type="match status" value="1"/>
</dbReference>
<reference evidence="4 5" key="1">
    <citation type="submission" date="2019-12" db="EMBL/GenBank/DDBJ databases">
        <title>Draft genome sequence of the ascomycete Xylaria multiplex DSM 110363.</title>
        <authorList>
            <person name="Buettner E."/>
            <person name="Kellner H."/>
        </authorList>
    </citation>
    <scope>NUCLEOTIDE SEQUENCE [LARGE SCALE GENOMIC DNA]</scope>
    <source>
        <strain evidence="4 5">DSM 110363</strain>
    </source>
</reference>
<feature type="repeat" description="ANK" evidence="3">
    <location>
        <begin position="378"/>
        <end position="410"/>
    </location>
</feature>
<feature type="repeat" description="ANK" evidence="3">
    <location>
        <begin position="533"/>
        <end position="560"/>
    </location>
</feature>
<gene>
    <name evidence="4" type="ORF">GQX73_g437</name>
</gene>
<dbReference type="PROSITE" id="PS50297">
    <property type="entry name" value="ANK_REP_REGION"/>
    <property type="match status" value="4"/>
</dbReference>
<feature type="repeat" description="ANK" evidence="3">
    <location>
        <begin position="316"/>
        <end position="348"/>
    </location>
</feature>
<dbReference type="Pfam" id="PF12796">
    <property type="entry name" value="Ank_2"/>
    <property type="match status" value="4"/>
</dbReference>
<dbReference type="PANTHER" id="PTHR24198:SF165">
    <property type="entry name" value="ANKYRIN REPEAT-CONTAINING PROTEIN-RELATED"/>
    <property type="match status" value="1"/>
</dbReference>
<feature type="repeat" description="ANK" evidence="3">
    <location>
        <begin position="466"/>
        <end position="498"/>
    </location>
</feature>
<evidence type="ECO:0000256" key="3">
    <source>
        <dbReference type="PROSITE-ProRule" id="PRU00023"/>
    </source>
</evidence>
<dbReference type="SMART" id="SM00248">
    <property type="entry name" value="ANK"/>
    <property type="match status" value="13"/>
</dbReference>
<dbReference type="InterPro" id="IPR036770">
    <property type="entry name" value="Ankyrin_rpt-contain_sf"/>
</dbReference>
<accession>A0A7C8N4Q1</accession>
<organism evidence="4 5">
    <name type="scientific">Xylaria multiplex</name>
    <dbReference type="NCBI Taxonomy" id="323545"/>
    <lineage>
        <taxon>Eukaryota</taxon>
        <taxon>Fungi</taxon>
        <taxon>Dikarya</taxon>
        <taxon>Ascomycota</taxon>
        <taxon>Pezizomycotina</taxon>
        <taxon>Sordariomycetes</taxon>
        <taxon>Xylariomycetidae</taxon>
        <taxon>Xylariales</taxon>
        <taxon>Xylariaceae</taxon>
        <taxon>Xylaria</taxon>
    </lineage>
</organism>
<keyword evidence="5" id="KW-1185">Reference proteome</keyword>
<dbReference type="AlphaFoldDB" id="A0A7C8N4Q1"/>
<protein>
    <submittedName>
        <fullName evidence="4">Uncharacterized protein</fullName>
    </submittedName>
</protein>
<dbReference type="SUPFAM" id="SSF48403">
    <property type="entry name" value="Ankyrin repeat"/>
    <property type="match status" value="2"/>
</dbReference>
<keyword evidence="2 3" id="KW-0040">ANK repeat</keyword>
<dbReference type="PROSITE" id="PS50088">
    <property type="entry name" value="ANK_REPEAT"/>
    <property type="match status" value="4"/>
</dbReference>
<name>A0A7C8N4Q1_9PEZI</name>
<evidence type="ECO:0000313" key="4">
    <source>
        <dbReference type="EMBL" id="KAF2973174.1"/>
    </source>
</evidence>
<dbReference type="InterPro" id="IPR002110">
    <property type="entry name" value="Ankyrin_rpt"/>
</dbReference>
<comment type="caution">
    <text evidence="4">The sequence shown here is derived from an EMBL/GenBank/DDBJ whole genome shotgun (WGS) entry which is preliminary data.</text>
</comment>
<dbReference type="Proteomes" id="UP000481858">
    <property type="component" value="Unassembled WGS sequence"/>
</dbReference>
<dbReference type="PANTHER" id="PTHR24198">
    <property type="entry name" value="ANKYRIN REPEAT AND PROTEIN KINASE DOMAIN-CONTAINING PROTEIN"/>
    <property type="match status" value="1"/>
</dbReference>
<sequence length="728" mass="81501">MQDKEKKKLILSFCQRGIFWPWLTARAASDVAFRIYSRLYEEPIYPTPLHIAVYYDIWELANIFIKDINEIDGTQSTSLHIVAGRSSSQTTPIAVATENGYFEVVRKRPKSNQSLIAHCGRSLIEATRRGSLEMVKFLYEEGTSLESKGKFGQTALHKACIAQNRGLVDYTLSTIETAFFKPAGKGHVEIFRRLLEAGTDATILDGWRRIPLQFAAMYSHPDVVSLFLKKTAINQNIPDWVGRTVLHNAAAWLRKSQEDVIDIPFEYKAEAGRRDKWGMTALYAAILREKGEPPPIADLIEHLIHHHVPIDARDIYGRTTLYLAVATQHAKAVRLLLKARADTNDSSLHEAVRRGDSVIVRIFLEIKPWINLAERDWEHQTPLHIAAKNADKDILTQLLNADAPAQQGNPERIQLLMEKDPIPSGDYISRVESRVWERSLLHWLAAEGEDLNQVLLDRSTLAQDVVRRTPLHLAVMSRYLDTVQQLISAKADTNIVDESSLTPLHYAAESQETAILQAIILAPKVNIDKTDKWDQAALYLAAHRGNLESVRILLDAGASLTPDYARRTLLDAAIDGEHDETSVVTVKGTFLKLSYISLMTPSKYGHLEVVKELLTDGAMPHVLDNNLFLAAHFAAEAGYAAIVEALLDAIPANIDKCLSKWQERPVRGDEILGSAVLYTLSIEGALEQVEHGWYLARPLGTGLKSREGKNCAILVIETSYFRVSKRSA</sequence>
<proteinExistence type="predicted"/>
<keyword evidence="1" id="KW-0677">Repeat</keyword>
<dbReference type="InParanoid" id="A0A7C8N4Q1"/>
<dbReference type="OrthoDB" id="20872at2759"/>
<evidence type="ECO:0000256" key="1">
    <source>
        <dbReference type="ARBA" id="ARBA00022737"/>
    </source>
</evidence>
<dbReference type="EMBL" id="WUBL01000002">
    <property type="protein sequence ID" value="KAF2973174.1"/>
    <property type="molecule type" value="Genomic_DNA"/>
</dbReference>
<evidence type="ECO:0000256" key="2">
    <source>
        <dbReference type="ARBA" id="ARBA00023043"/>
    </source>
</evidence>